<comment type="caution">
    <text evidence="1">The sequence shown here is derived from an EMBL/GenBank/DDBJ whole genome shotgun (WGS) entry which is preliminary data.</text>
</comment>
<evidence type="ECO:0000313" key="1">
    <source>
        <dbReference type="EMBL" id="GAF01615.1"/>
    </source>
</evidence>
<name>W7XUD4_9BACT</name>
<dbReference type="AlphaFoldDB" id="W7XUD4"/>
<dbReference type="Pfam" id="PF13528">
    <property type="entry name" value="Glyco_trans_1_3"/>
    <property type="match status" value="1"/>
</dbReference>
<dbReference type="EMBL" id="BAMD01000002">
    <property type="protein sequence ID" value="GAF01615.1"/>
    <property type="molecule type" value="Genomic_DNA"/>
</dbReference>
<dbReference type="Proteomes" id="UP000019402">
    <property type="component" value="Unassembled WGS sequence"/>
</dbReference>
<accession>W7XUD4</accession>
<organism evidence="1 2">
    <name type="scientific">Saccharicrinis fermentans DSM 9555 = JCM 21142</name>
    <dbReference type="NCBI Taxonomy" id="869213"/>
    <lineage>
        <taxon>Bacteria</taxon>
        <taxon>Pseudomonadati</taxon>
        <taxon>Bacteroidota</taxon>
        <taxon>Bacteroidia</taxon>
        <taxon>Marinilabiliales</taxon>
        <taxon>Marinilabiliaceae</taxon>
        <taxon>Saccharicrinis</taxon>
    </lineage>
</organism>
<evidence type="ECO:0000313" key="2">
    <source>
        <dbReference type="Proteomes" id="UP000019402"/>
    </source>
</evidence>
<sequence>MPWDIKYRLHGAGFIFGTNGGVDFFKSVANMRVMNFVADILTVPVWNYDLVINDFEPVVAWACRLRAKECIGLSHQSAVLHKGAPKPKVNSWLGRFVLRYYAPASCHYGFHFKTLGDGFFTPVIRKDIRSIQPEVNEHYSVYLPAYSDEAIVDFLTQYDEVSWQVFSKHNNRSFAYKNVFIQPVNNGEFVQSMASAKGVLCNAGFETPAEALFLKKKLCVLPMRGQYEQLCNAAMLKTMGVPVYTSLGQVDESSFRAWLKDDQVVEVNYPDNTDWIISSIVKPEWCIRTT</sequence>
<dbReference type="eggNOG" id="COG1819">
    <property type="taxonomic scope" value="Bacteria"/>
</dbReference>
<protein>
    <recommendedName>
        <fullName evidence="3">Glycosyl transferase</fullName>
    </recommendedName>
</protein>
<proteinExistence type="predicted"/>
<reference evidence="1 2" key="1">
    <citation type="journal article" date="2014" name="Genome Announc.">
        <title>Draft Genome Sequence of Cytophaga fermentans JCM 21142T, a Facultative Anaerobe Isolated from Marine Mud.</title>
        <authorList>
            <person name="Starns D."/>
            <person name="Oshima K."/>
            <person name="Suda W."/>
            <person name="Iino T."/>
            <person name="Yuki M."/>
            <person name="Inoue J."/>
            <person name="Kitamura K."/>
            <person name="Iida T."/>
            <person name="Darby A."/>
            <person name="Hattori M."/>
            <person name="Ohkuma M."/>
        </authorList>
    </citation>
    <scope>NUCLEOTIDE SEQUENCE [LARGE SCALE GENOMIC DNA]</scope>
    <source>
        <strain evidence="1 2">JCM 21142</strain>
    </source>
</reference>
<evidence type="ECO:0008006" key="3">
    <source>
        <dbReference type="Google" id="ProtNLM"/>
    </source>
</evidence>
<dbReference type="SUPFAM" id="SSF53756">
    <property type="entry name" value="UDP-Glycosyltransferase/glycogen phosphorylase"/>
    <property type="match status" value="1"/>
</dbReference>
<dbReference type="STRING" id="869213.GCA_000517085_03262"/>
<keyword evidence="2" id="KW-1185">Reference proteome</keyword>
<gene>
    <name evidence="1" type="ORF">JCM21142_227</name>
</gene>